<organism evidence="2 3">
    <name type="scientific">Cannabis sativa</name>
    <name type="common">Hemp</name>
    <name type="synonym">Marijuana</name>
    <dbReference type="NCBI Taxonomy" id="3483"/>
    <lineage>
        <taxon>Eukaryota</taxon>
        <taxon>Viridiplantae</taxon>
        <taxon>Streptophyta</taxon>
        <taxon>Embryophyta</taxon>
        <taxon>Tracheophyta</taxon>
        <taxon>Spermatophyta</taxon>
        <taxon>Magnoliopsida</taxon>
        <taxon>eudicotyledons</taxon>
        <taxon>Gunneridae</taxon>
        <taxon>Pentapetalae</taxon>
        <taxon>rosids</taxon>
        <taxon>fabids</taxon>
        <taxon>Rosales</taxon>
        <taxon>Cannabaceae</taxon>
        <taxon>Cannabis</taxon>
    </lineage>
</organism>
<evidence type="ECO:0000313" key="3">
    <source>
        <dbReference type="Proteomes" id="UP000596661"/>
    </source>
</evidence>
<keyword evidence="3" id="KW-1185">Reference proteome</keyword>
<evidence type="ECO:0000256" key="1">
    <source>
        <dbReference type="SAM" id="MobiDB-lite"/>
    </source>
</evidence>
<dbReference type="AlphaFoldDB" id="A0A803P981"/>
<feature type="compositionally biased region" description="Polar residues" evidence="1">
    <location>
        <begin position="124"/>
        <end position="138"/>
    </location>
</feature>
<dbReference type="Gramene" id="evm.model.03.484">
    <property type="protein sequence ID" value="cds.evm.model.03.484"/>
    <property type="gene ID" value="evm.TU.03.484"/>
</dbReference>
<accession>A0A803P981</accession>
<feature type="region of interest" description="Disordered" evidence="1">
    <location>
        <begin position="57"/>
        <end position="138"/>
    </location>
</feature>
<reference evidence="2" key="1">
    <citation type="submission" date="2018-11" db="EMBL/GenBank/DDBJ databases">
        <authorList>
            <person name="Grassa J C."/>
        </authorList>
    </citation>
    <scope>NUCLEOTIDE SEQUENCE [LARGE SCALE GENOMIC DNA]</scope>
</reference>
<evidence type="ECO:0000313" key="2">
    <source>
        <dbReference type="EnsemblPlants" id="cds.evm.model.03.484"/>
    </source>
</evidence>
<dbReference type="EnsemblPlants" id="evm.model.03.484">
    <property type="protein sequence ID" value="cds.evm.model.03.484"/>
    <property type="gene ID" value="evm.TU.03.484"/>
</dbReference>
<protein>
    <submittedName>
        <fullName evidence="2">Uncharacterized protein</fullName>
    </submittedName>
</protein>
<name>A0A803P981_CANSA</name>
<sequence>MIDTILAWGGLAKLIIHSRKCSYNCEYVLLGVAILGSVAARKYSSVHDAMKALNAAGQNGPGVGDPSIDEPHVDLGDDIELSRGTQCPKDHGEASRPGGPTVSQIRLRRGRHPTNARPGRSHSWESYPNPNDDNATSHPSERTILIYVMQDDQTQTQGTQNGDPISPLVASHLWIIIGRPHIVGKISKAMEPNAWTLHHEQKSDVLAVEERDPRKLKLGKHAFSFIEGDAAQVRISSNTTVEEYYVAEIKVILALESRIEKNDKEPDLSVNLAVVTESDPNMDSSWDYEANLAQIFNRNFKHLGTFRGHFHNNHHSHSFSNSFSFHDNRGSHHKQYGNMSRGEFPFDIGRGTFNYPRASKLPRTPNRV</sequence>
<proteinExistence type="predicted"/>
<dbReference type="Proteomes" id="UP000596661">
    <property type="component" value="Chromosome 3"/>
</dbReference>
<dbReference type="EMBL" id="UZAU01000258">
    <property type="status" value="NOT_ANNOTATED_CDS"/>
    <property type="molecule type" value="Genomic_DNA"/>
</dbReference>
<reference evidence="2" key="2">
    <citation type="submission" date="2021-03" db="UniProtKB">
        <authorList>
            <consortium name="EnsemblPlants"/>
        </authorList>
    </citation>
    <scope>IDENTIFICATION</scope>
</reference>